<dbReference type="UniPathway" id="UPA00051">
    <property type="reaction ID" value="UER00462"/>
</dbReference>
<dbReference type="InterPro" id="IPR001048">
    <property type="entry name" value="Asp/Glu/Uridylate_kinase"/>
</dbReference>
<feature type="binding site" evidence="12">
    <location>
        <position position="93"/>
    </location>
    <ligand>
        <name>substrate</name>
    </ligand>
</feature>
<keyword evidence="6 13" id="KW-0808">Transferase</keyword>
<dbReference type="UniPathway" id="UPA00050">
    <property type="reaction ID" value="UER00461"/>
</dbReference>
<keyword evidence="10" id="KW-0457">Lysine biosynthesis</keyword>
<comment type="pathway">
    <text evidence="2 14">Amino-acid biosynthesis; L-methionine biosynthesis via de novo pathway; L-homoserine from L-aspartate: step 1/3.</text>
</comment>
<feature type="binding site" evidence="12">
    <location>
        <begin position="192"/>
        <end position="193"/>
    </location>
    <ligand>
        <name>ATP</name>
        <dbReference type="ChEBI" id="CHEBI:30616"/>
    </ligand>
</feature>
<name>A0A0K1E9S5_CHOCO</name>
<dbReference type="AlphaFoldDB" id="A0A0K1E9S5"/>
<dbReference type="GO" id="GO:0009089">
    <property type="term" value="P:lysine biosynthetic process via diaminopimelate"/>
    <property type="evidence" value="ECO:0007669"/>
    <property type="project" value="UniProtKB-UniPathway"/>
</dbReference>
<proteinExistence type="inferred from homology"/>
<dbReference type="GO" id="GO:0004072">
    <property type="term" value="F:aspartate kinase activity"/>
    <property type="evidence" value="ECO:0007669"/>
    <property type="project" value="UniProtKB-EC"/>
</dbReference>
<dbReference type="InterPro" id="IPR041740">
    <property type="entry name" value="AKii-LysC-BS"/>
</dbReference>
<dbReference type="GO" id="GO:0009090">
    <property type="term" value="P:homoserine biosynthetic process"/>
    <property type="evidence" value="ECO:0007669"/>
    <property type="project" value="TreeGrafter"/>
</dbReference>
<evidence type="ECO:0000256" key="7">
    <source>
        <dbReference type="ARBA" id="ARBA00022741"/>
    </source>
</evidence>
<evidence type="ECO:0000259" key="15">
    <source>
        <dbReference type="Pfam" id="PF00696"/>
    </source>
</evidence>
<evidence type="ECO:0000259" key="16">
    <source>
        <dbReference type="Pfam" id="PF22468"/>
    </source>
</evidence>
<dbReference type="EMBL" id="CP012159">
    <property type="protein sequence ID" value="AKT37626.1"/>
    <property type="molecule type" value="Genomic_DNA"/>
</dbReference>
<feature type="binding site" evidence="12">
    <location>
        <position position="66"/>
    </location>
    <ligand>
        <name>substrate</name>
    </ligand>
</feature>
<dbReference type="Gene3D" id="3.30.2130.10">
    <property type="entry name" value="VC0802-like"/>
    <property type="match status" value="1"/>
</dbReference>
<comment type="pathway">
    <text evidence="1 14">Amino-acid biosynthesis; L-lysine biosynthesis via DAP pathway; (S)-tetrahydrodipicolinate from L-aspartate: step 1/4.</text>
</comment>
<dbReference type="GO" id="GO:0009088">
    <property type="term" value="P:threonine biosynthetic process"/>
    <property type="evidence" value="ECO:0007669"/>
    <property type="project" value="UniProtKB-UniPathway"/>
</dbReference>
<dbReference type="PANTHER" id="PTHR21499:SF3">
    <property type="entry name" value="ASPARTOKINASE"/>
    <property type="match status" value="1"/>
</dbReference>
<dbReference type="OrthoDB" id="9799110at2"/>
<dbReference type="UniPathway" id="UPA00034">
    <property type="reaction ID" value="UER00015"/>
</dbReference>
<feature type="domain" description="Aspartokinase ACT" evidence="16">
    <location>
        <begin position="363"/>
        <end position="421"/>
    </location>
</feature>
<comment type="similarity">
    <text evidence="4 13">Belongs to the aspartokinase family.</text>
</comment>
<organism evidence="17 18">
    <name type="scientific">Chondromyces crocatus</name>
    <dbReference type="NCBI Taxonomy" id="52"/>
    <lineage>
        <taxon>Bacteria</taxon>
        <taxon>Pseudomonadati</taxon>
        <taxon>Myxococcota</taxon>
        <taxon>Polyangia</taxon>
        <taxon>Polyangiales</taxon>
        <taxon>Polyangiaceae</taxon>
        <taxon>Chondromyces</taxon>
    </lineage>
</organism>
<dbReference type="InterPro" id="IPR005260">
    <property type="entry name" value="Asp_kin_monofn"/>
</dbReference>
<comment type="catalytic activity">
    <reaction evidence="11 13">
        <text>L-aspartate + ATP = 4-phospho-L-aspartate + ADP</text>
        <dbReference type="Rhea" id="RHEA:23776"/>
        <dbReference type="ChEBI" id="CHEBI:29991"/>
        <dbReference type="ChEBI" id="CHEBI:30616"/>
        <dbReference type="ChEBI" id="CHEBI:57535"/>
        <dbReference type="ChEBI" id="CHEBI:456216"/>
        <dbReference type="EC" id="2.7.2.4"/>
    </reaction>
</comment>
<dbReference type="GO" id="GO:0005524">
    <property type="term" value="F:ATP binding"/>
    <property type="evidence" value="ECO:0007669"/>
    <property type="project" value="UniProtKB-KW"/>
</dbReference>
<feature type="binding site" evidence="12">
    <location>
        <begin position="228"/>
        <end position="229"/>
    </location>
    <ligand>
        <name>ATP</name>
        <dbReference type="ChEBI" id="CHEBI:30616"/>
    </ligand>
</feature>
<evidence type="ECO:0000256" key="4">
    <source>
        <dbReference type="ARBA" id="ARBA00010122"/>
    </source>
</evidence>
<evidence type="ECO:0000256" key="12">
    <source>
        <dbReference type="PIRSR" id="PIRSR000726-1"/>
    </source>
</evidence>
<dbReference type="NCBIfam" id="NF005155">
    <property type="entry name" value="PRK06635.1-4"/>
    <property type="match status" value="1"/>
</dbReference>
<dbReference type="EC" id="2.7.2.4" evidence="13"/>
<dbReference type="STRING" id="52.CMC5_017680"/>
<feature type="binding site" evidence="12">
    <location>
        <position position="198"/>
    </location>
    <ligand>
        <name>ATP</name>
        <dbReference type="ChEBI" id="CHEBI:30616"/>
    </ligand>
</feature>
<dbReference type="Gene3D" id="3.40.1160.10">
    <property type="entry name" value="Acetylglutamate kinase-like"/>
    <property type="match status" value="1"/>
</dbReference>
<sequence>MRNLRSVGASSERTGVPARRRLLVKKFGGSSVADVERIRRVAQISLESQRAGDDVVVVVSAMSGETDRLLSLAHKLAPLPDCRELDVMIATGEQVSVALTAMAIHAAGGHARSVLGHQVPVLTDSSFTKARVLWVEEGPLREALGHGQIPVVAGFQGVDASQNITTLGRGGSDTSAVALAAALGADVCEIYTDVDGVYTADPRVCPTGRKLRSIAYEDMIELASLGAKVLQVRSVEIAMKYDVSVHVRSSFTDEEGTWIVNRERALEGKVLTGLACARGQARVELVGVEQQPELVMALASLLAELNVSVDMLCHARGVQADTTTNIAFTIPEVDLLRARQRLDPLVASLKTGELRISEGLARVSLVGIGIRSDPSIPARLYRALTQEGIVVSGLVVTELRISCLVDEAVSDKAVCILHEAFGLGQTDVVGGPRLVARSGTAA</sequence>
<evidence type="ECO:0000256" key="11">
    <source>
        <dbReference type="ARBA" id="ARBA00047872"/>
    </source>
</evidence>
<dbReference type="KEGG" id="ccro:CMC5_017680"/>
<feature type="binding site" evidence="12">
    <location>
        <position position="203"/>
    </location>
    <ligand>
        <name>ATP</name>
        <dbReference type="ChEBI" id="CHEBI:30616"/>
    </ligand>
</feature>
<dbReference type="Pfam" id="PF22468">
    <property type="entry name" value="ACT_9"/>
    <property type="match status" value="1"/>
</dbReference>
<dbReference type="InterPro" id="IPR045865">
    <property type="entry name" value="ACT-like_dom_sf"/>
</dbReference>
<dbReference type="Proteomes" id="UP000067626">
    <property type="component" value="Chromosome"/>
</dbReference>
<dbReference type="GO" id="GO:0005829">
    <property type="term" value="C:cytosol"/>
    <property type="evidence" value="ECO:0007669"/>
    <property type="project" value="TreeGrafter"/>
</dbReference>
<evidence type="ECO:0000313" key="18">
    <source>
        <dbReference type="Proteomes" id="UP000067626"/>
    </source>
</evidence>
<keyword evidence="8 13" id="KW-0418">Kinase</keyword>
<evidence type="ECO:0000256" key="8">
    <source>
        <dbReference type="ARBA" id="ARBA00022777"/>
    </source>
</evidence>
<dbReference type="CDD" id="cd04923">
    <property type="entry name" value="ACT_AK-LysC-DapG-like_2"/>
    <property type="match status" value="1"/>
</dbReference>
<accession>A0A0K1E9S5</accession>
<evidence type="ECO:0000256" key="2">
    <source>
        <dbReference type="ARBA" id="ARBA00004986"/>
    </source>
</evidence>
<dbReference type="PROSITE" id="PS00324">
    <property type="entry name" value="ASPARTOKINASE"/>
    <property type="match status" value="1"/>
</dbReference>
<dbReference type="NCBIfam" id="NF005154">
    <property type="entry name" value="PRK06635.1-2"/>
    <property type="match status" value="1"/>
</dbReference>
<dbReference type="SUPFAM" id="SSF55021">
    <property type="entry name" value="ACT-like"/>
    <property type="match status" value="2"/>
</dbReference>
<comment type="pathway">
    <text evidence="3 14">Amino-acid biosynthesis; L-threonine biosynthesis; L-threonine from L-aspartate: step 1/5.</text>
</comment>
<evidence type="ECO:0000256" key="5">
    <source>
        <dbReference type="ARBA" id="ARBA00022605"/>
    </source>
</evidence>
<reference evidence="17 18" key="1">
    <citation type="submission" date="2015-07" db="EMBL/GenBank/DDBJ databases">
        <title>Genome analysis of myxobacterium Chondromyces crocatus Cm c5 reveals a high potential for natural compound synthesis and the genetic basis for the loss of fruiting body formation.</title>
        <authorList>
            <person name="Zaburannyi N."/>
            <person name="Bunk B."/>
            <person name="Maier J."/>
            <person name="Overmann J."/>
            <person name="Mueller R."/>
        </authorList>
    </citation>
    <scope>NUCLEOTIDE SEQUENCE [LARGE SCALE GENOMIC DNA]</scope>
    <source>
        <strain evidence="17 18">Cm c5</strain>
    </source>
</reference>
<evidence type="ECO:0000256" key="13">
    <source>
        <dbReference type="RuleBase" id="RU003448"/>
    </source>
</evidence>
<evidence type="ECO:0000256" key="9">
    <source>
        <dbReference type="ARBA" id="ARBA00022840"/>
    </source>
</evidence>
<dbReference type="InterPro" id="IPR018042">
    <property type="entry name" value="Aspartate_kinase_CS"/>
</dbReference>
<evidence type="ECO:0000256" key="3">
    <source>
        <dbReference type="ARBA" id="ARBA00005139"/>
    </source>
</evidence>
<dbReference type="NCBIfam" id="TIGR00657">
    <property type="entry name" value="asp_kinases"/>
    <property type="match status" value="1"/>
</dbReference>
<dbReference type="PIRSF" id="PIRSF000726">
    <property type="entry name" value="Asp_kin"/>
    <property type="match status" value="1"/>
</dbReference>
<feature type="domain" description="Aspartate/glutamate/uridylate kinase" evidence="15">
    <location>
        <begin position="22"/>
        <end position="249"/>
    </location>
</feature>
<dbReference type="CDD" id="cd04261">
    <property type="entry name" value="AAK_AKii-LysC-BS"/>
    <property type="match status" value="1"/>
</dbReference>
<evidence type="ECO:0000256" key="14">
    <source>
        <dbReference type="RuleBase" id="RU004249"/>
    </source>
</evidence>
<keyword evidence="18" id="KW-1185">Reference proteome</keyword>
<feature type="binding site" evidence="12">
    <location>
        <begin position="26"/>
        <end position="29"/>
    </location>
    <ligand>
        <name>ATP</name>
        <dbReference type="ChEBI" id="CHEBI:30616"/>
    </ligand>
</feature>
<protein>
    <recommendedName>
        <fullName evidence="13">Aspartokinase</fullName>
        <ecNumber evidence="13">2.7.2.4</ecNumber>
    </recommendedName>
</protein>
<dbReference type="SUPFAM" id="SSF53633">
    <property type="entry name" value="Carbamate kinase-like"/>
    <property type="match status" value="1"/>
</dbReference>
<dbReference type="PANTHER" id="PTHR21499">
    <property type="entry name" value="ASPARTATE KINASE"/>
    <property type="match status" value="1"/>
</dbReference>
<dbReference type="Pfam" id="PF00696">
    <property type="entry name" value="AA_kinase"/>
    <property type="match status" value="1"/>
</dbReference>
<evidence type="ECO:0000256" key="10">
    <source>
        <dbReference type="ARBA" id="ARBA00023154"/>
    </source>
</evidence>
<dbReference type="InterPro" id="IPR054352">
    <property type="entry name" value="ACT_Aspartokinase"/>
</dbReference>
<evidence type="ECO:0000256" key="6">
    <source>
        <dbReference type="ARBA" id="ARBA00022679"/>
    </source>
</evidence>
<dbReference type="FunFam" id="3.40.1160.10:FF:000002">
    <property type="entry name" value="Aspartokinase"/>
    <property type="match status" value="1"/>
</dbReference>
<gene>
    <name evidence="17" type="ORF">CMC5_017680</name>
</gene>
<dbReference type="InterPro" id="IPR001341">
    <property type="entry name" value="Asp_kinase"/>
</dbReference>
<evidence type="ECO:0000313" key="17">
    <source>
        <dbReference type="EMBL" id="AKT37626.1"/>
    </source>
</evidence>
<keyword evidence="9 12" id="KW-0067">ATP-binding</keyword>
<dbReference type="InterPro" id="IPR036393">
    <property type="entry name" value="AceGlu_kinase-like_sf"/>
</dbReference>
<dbReference type="PATRIC" id="fig|52.7.peg.1899"/>
<keyword evidence="7 12" id="KW-0547">Nucleotide-binding</keyword>
<keyword evidence="5 14" id="KW-0028">Amino-acid biosynthesis</keyword>
<evidence type="ECO:0000256" key="1">
    <source>
        <dbReference type="ARBA" id="ARBA00004766"/>
    </source>
</evidence>